<dbReference type="EMBL" id="JBFOLJ010000022">
    <property type="protein sequence ID" value="KAL2459424.1"/>
    <property type="molecule type" value="Genomic_DNA"/>
</dbReference>
<evidence type="ECO:0000256" key="4">
    <source>
        <dbReference type="ARBA" id="ARBA00023136"/>
    </source>
</evidence>
<evidence type="ECO:0000313" key="9">
    <source>
        <dbReference type="Proteomes" id="UP001604277"/>
    </source>
</evidence>
<evidence type="ECO:0000256" key="1">
    <source>
        <dbReference type="ARBA" id="ARBA00004167"/>
    </source>
</evidence>
<evidence type="ECO:0000256" key="2">
    <source>
        <dbReference type="ARBA" id="ARBA00022692"/>
    </source>
</evidence>
<sequence>MPSGEIEGFVEKMLGKFANFMIYAVLEWVMIILLFIDGILSFISYELAKFFESRIPCLICTKINRILVRKNSNFCYNNSLCEVHKKDISALAYCHVHKKLSDLGGMCEGCLLSFATEKGSSDCGKYKSLVGILHKDIDCFVEDFDSKNHTTLLKNKDTGEQVDENGTVLSKCSCCGELLKTRTSSTYSRSLSMDAPTPSPRAPLLANRNEGVHNMELPHIKYKELKFNSDNEPEVQEDENVLNGAGREDIRAATVPLLPDSEDINEGLIRTPNSSRGYRFFGILLSDSAQASPRWDNRGTRKLPGDDASALNGADADSILHCLKRQVRLDRKSLMALYMELDEERSASAVAANNAMAMITRLQAEKAAVQMEALQYQRMMEEQAEYDQEALQVMKDMLLKREKDVKLLESDLETYKEKYGPIKKEDGEIYEVDGDYQEFNYHSFSSFSEKSDCGSSSGANQNEHERSYDRSLEYVGGNQDDFLIDLEGERSHLLALLTDLEKKIYASLDEGSDSSEVDNVKYAARGGNEKKGTPTREVSLIRDRLRVIELDSGFLKHAVMTLQQGGEGTRLLTEIAQHLRQLRITDKIRSEEMNA</sequence>
<gene>
    <name evidence="8" type="ORF">Fot_54673</name>
</gene>
<keyword evidence="3 6" id="KW-1133">Transmembrane helix</keyword>
<dbReference type="InterPro" id="IPR039306">
    <property type="entry name" value="MYOB"/>
</dbReference>
<dbReference type="GO" id="GO:0080115">
    <property type="term" value="F:myosin XI tail binding"/>
    <property type="evidence" value="ECO:0007669"/>
    <property type="project" value="UniProtKB-ARBA"/>
</dbReference>
<comment type="caution">
    <text evidence="8">The sequence shown here is derived from an EMBL/GenBank/DDBJ whole genome shotgun (WGS) entry which is preliminary data.</text>
</comment>
<evidence type="ECO:0000256" key="5">
    <source>
        <dbReference type="SAM" id="Coils"/>
    </source>
</evidence>
<dbReference type="PANTHER" id="PTHR31448:SF9">
    <property type="entry name" value="MYOSIN-BINDING PROTEIN 6-RELATED"/>
    <property type="match status" value="1"/>
</dbReference>
<feature type="coiled-coil region" evidence="5">
    <location>
        <begin position="352"/>
        <end position="418"/>
    </location>
</feature>
<proteinExistence type="predicted"/>
<dbReference type="PANTHER" id="PTHR31448">
    <property type="entry name" value="MYOSIN-BINDING PROTEIN 2"/>
    <property type="match status" value="1"/>
</dbReference>
<comment type="subcellular location">
    <subcellularLocation>
        <location evidence="1">Membrane</location>
        <topology evidence="1">Single-pass membrane protein</topology>
    </subcellularLocation>
</comment>
<dbReference type="AlphaFoldDB" id="A0ABD1P6C2"/>
<evidence type="ECO:0000259" key="7">
    <source>
        <dbReference type="PROSITE" id="PS51775"/>
    </source>
</evidence>
<dbReference type="PROSITE" id="PS51775">
    <property type="entry name" value="GTD_BINDING"/>
    <property type="match status" value="1"/>
</dbReference>
<dbReference type="GO" id="GO:0016020">
    <property type="term" value="C:membrane"/>
    <property type="evidence" value="ECO:0007669"/>
    <property type="project" value="UniProtKB-SubCell"/>
</dbReference>
<dbReference type="Proteomes" id="UP001604277">
    <property type="component" value="Unassembled WGS sequence"/>
</dbReference>
<dbReference type="InterPro" id="IPR007656">
    <property type="entry name" value="GTD-bd"/>
</dbReference>
<evidence type="ECO:0000256" key="6">
    <source>
        <dbReference type="SAM" id="Phobius"/>
    </source>
</evidence>
<keyword evidence="4 6" id="KW-0472">Membrane</keyword>
<reference evidence="9" key="1">
    <citation type="submission" date="2024-07" db="EMBL/GenBank/DDBJ databases">
        <title>Two chromosome-level genome assemblies of Korean endemic species Abeliophyllum distichum and Forsythia ovata (Oleaceae).</title>
        <authorList>
            <person name="Jang H."/>
        </authorList>
    </citation>
    <scope>NUCLEOTIDE SEQUENCE [LARGE SCALE GENOMIC DNA]</scope>
</reference>
<feature type="transmembrane region" description="Helical" evidence="6">
    <location>
        <begin position="20"/>
        <end position="45"/>
    </location>
</feature>
<accession>A0ABD1P6C2</accession>
<evidence type="ECO:0000313" key="8">
    <source>
        <dbReference type="EMBL" id="KAL2459424.1"/>
    </source>
</evidence>
<name>A0ABD1P6C2_9LAMI</name>
<organism evidence="8 9">
    <name type="scientific">Forsythia ovata</name>
    <dbReference type="NCBI Taxonomy" id="205694"/>
    <lineage>
        <taxon>Eukaryota</taxon>
        <taxon>Viridiplantae</taxon>
        <taxon>Streptophyta</taxon>
        <taxon>Embryophyta</taxon>
        <taxon>Tracheophyta</taxon>
        <taxon>Spermatophyta</taxon>
        <taxon>Magnoliopsida</taxon>
        <taxon>eudicotyledons</taxon>
        <taxon>Gunneridae</taxon>
        <taxon>Pentapetalae</taxon>
        <taxon>asterids</taxon>
        <taxon>lamiids</taxon>
        <taxon>Lamiales</taxon>
        <taxon>Oleaceae</taxon>
        <taxon>Forsythieae</taxon>
        <taxon>Forsythia</taxon>
    </lineage>
</organism>
<dbReference type="Pfam" id="PF04576">
    <property type="entry name" value="Zein-binding"/>
    <property type="match status" value="1"/>
</dbReference>
<keyword evidence="5" id="KW-0175">Coiled coil</keyword>
<feature type="domain" description="GTD-binding" evidence="7">
    <location>
        <begin position="318"/>
        <end position="416"/>
    </location>
</feature>
<evidence type="ECO:0000256" key="3">
    <source>
        <dbReference type="ARBA" id="ARBA00022989"/>
    </source>
</evidence>
<keyword evidence="9" id="KW-1185">Reference proteome</keyword>
<protein>
    <submittedName>
        <fullName evidence="8">Myosin-binding protein 6</fullName>
    </submittedName>
</protein>
<keyword evidence="2 6" id="KW-0812">Transmembrane</keyword>